<keyword evidence="3" id="KW-1185">Reference proteome</keyword>
<evidence type="ECO:0000313" key="3">
    <source>
        <dbReference type="Proteomes" id="UP000629870"/>
    </source>
</evidence>
<dbReference type="InterPro" id="IPR029052">
    <property type="entry name" value="Metallo-depent_PP-like"/>
</dbReference>
<dbReference type="PANTHER" id="PTHR12905">
    <property type="entry name" value="METALLOPHOSPHOESTERASE"/>
    <property type="match status" value="1"/>
</dbReference>
<name>A0ABR6NVJ7_9DEIO</name>
<dbReference type="SUPFAM" id="SSF56300">
    <property type="entry name" value="Metallo-dependent phosphatases"/>
    <property type="match status" value="1"/>
</dbReference>
<dbReference type="Gene3D" id="3.60.21.10">
    <property type="match status" value="1"/>
</dbReference>
<organism evidence="2 3">
    <name type="scientific">Deinococcus radiopugnans ATCC 19172</name>
    <dbReference type="NCBI Taxonomy" id="585398"/>
    <lineage>
        <taxon>Bacteria</taxon>
        <taxon>Thermotogati</taxon>
        <taxon>Deinococcota</taxon>
        <taxon>Deinococci</taxon>
        <taxon>Deinococcales</taxon>
        <taxon>Deinococcaceae</taxon>
        <taxon>Deinococcus</taxon>
    </lineage>
</organism>
<dbReference type="EMBL" id="JACHEW010000023">
    <property type="protein sequence ID" value="MBB6018073.1"/>
    <property type="molecule type" value="Genomic_DNA"/>
</dbReference>
<evidence type="ECO:0000259" key="1">
    <source>
        <dbReference type="Pfam" id="PF00149"/>
    </source>
</evidence>
<reference evidence="2 3" key="1">
    <citation type="submission" date="2020-08" db="EMBL/GenBank/DDBJ databases">
        <title>Genomic Encyclopedia of Type Strains, Phase IV (KMG-IV): sequencing the most valuable type-strain genomes for metagenomic binning, comparative biology and taxonomic classification.</title>
        <authorList>
            <person name="Goeker M."/>
        </authorList>
    </citation>
    <scope>NUCLEOTIDE SEQUENCE [LARGE SCALE GENOMIC DNA]</scope>
    <source>
        <strain evidence="2 3">DSM 12027</strain>
    </source>
</reference>
<gene>
    <name evidence="2" type="ORF">HNQ04_003345</name>
</gene>
<evidence type="ECO:0000313" key="2">
    <source>
        <dbReference type="EMBL" id="MBB6018073.1"/>
    </source>
</evidence>
<comment type="caution">
    <text evidence="2">The sequence shown here is derived from an EMBL/GenBank/DDBJ whole genome shotgun (WGS) entry which is preliminary data.</text>
</comment>
<dbReference type="Pfam" id="PF00149">
    <property type="entry name" value="Metallophos"/>
    <property type="match status" value="1"/>
</dbReference>
<proteinExistence type="predicted"/>
<feature type="domain" description="Calcineurin-like phosphoesterase" evidence="1">
    <location>
        <begin position="42"/>
        <end position="191"/>
    </location>
</feature>
<sequence>MTQTVPDASPAVQPRVLGKRVMLLADYVHPFVYREGFPKGVPDVDAVLAAGDLPGYYLEFLATKLTVPIIYVHGNHEEEYVNEGDGRIPARGVIAAHGRVVEEAGLRIAGWGGAPRYREKGRGQYSAHEARWGLGKLAWRTRRGVDLLLTHAPPTGPHAGSDYAHRGCPELNRFMQRRHPALLVHGHIHEYEGRKLEYVDAASGTRVVNAYGYRVLDV</sequence>
<accession>A0ABR6NVJ7</accession>
<dbReference type="PANTHER" id="PTHR12905:SF0">
    <property type="entry name" value="CALCINEURIN-LIKE PHOSPHOESTERASE DOMAIN-CONTAINING PROTEIN"/>
    <property type="match status" value="1"/>
</dbReference>
<protein>
    <submittedName>
        <fullName evidence="2">Icc-related predicted phosphoesterase</fullName>
    </submittedName>
</protein>
<dbReference type="Proteomes" id="UP000629870">
    <property type="component" value="Unassembled WGS sequence"/>
</dbReference>
<dbReference type="InterPro" id="IPR051693">
    <property type="entry name" value="UPF0046_metallophosphoest"/>
</dbReference>
<dbReference type="RefSeq" id="WP_245616382.1">
    <property type="nucleotide sequence ID" value="NZ_JACHEW010000023.1"/>
</dbReference>
<dbReference type="InterPro" id="IPR004843">
    <property type="entry name" value="Calcineurin-like_PHP"/>
</dbReference>